<gene>
    <name evidence="2" type="ORF">EKH80_11890</name>
</gene>
<keyword evidence="3" id="KW-1185">Reference proteome</keyword>
<dbReference type="AlphaFoldDB" id="A0A3S0RKL1"/>
<accession>A0A3S0RKL1</accession>
<dbReference type="RefSeq" id="WP_126684970.1">
    <property type="nucleotide sequence ID" value="NZ_RYYV01000007.1"/>
</dbReference>
<reference evidence="2 3" key="1">
    <citation type="submission" date="2018-12" db="EMBL/GenBank/DDBJ databases">
        <title>Dyella dinghuensis sp. nov. DHOA06 and Dyella choica sp. nov. 4M-K27, isolated from forest soil.</title>
        <authorList>
            <person name="Qiu L.-H."/>
            <person name="Gao Z.-H."/>
        </authorList>
    </citation>
    <scope>NUCLEOTIDE SEQUENCE [LARGE SCALE GENOMIC DNA]</scope>
    <source>
        <strain evidence="2 3">4M-K27</strain>
    </source>
</reference>
<sequence>MNSSLEWRFAFAWRRCLLAMVALTLASSGEVQAMTPGSSLSYWRPEQVPGLSVSEVAYLQQTHCMIESYRDDSMAPRKSAAPDENDIMLLARGELAAKGQNDLAVYCKAMNSPEEFFLVKWAGSKQCPGKFLLSEHSMFFKEHGLQHDYYGDSLRVLPAKEVLGDVDELYGAGFMETAPQQWRINAKDVPPIEHDALAYVGYYDLYLYCDKGKWSKLLDRYSDEID</sequence>
<dbReference type="Proteomes" id="UP000274358">
    <property type="component" value="Unassembled WGS sequence"/>
</dbReference>
<comment type="caution">
    <text evidence="2">The sequence shown here is derived from an EMBL/GenBank/DDBJ whole genome shotgun (WGS) entry which is preliminary data.</text>
</comment>
<name>A0A3S0RKL1_9GAMM</name>
<evidence type="ECO:0000313" key="3">
    <source>
        <dbReference type="Proteomes" id="UP000274358"/>
    </source>
</evidence>
<protein>
    <submittedName>
        <fullName evidence="2">Uncharacterized protein</fullName>
    </submittedName>
</protein>
<feature type="chain" id="PRO_5018659831" evidence="1">
    <location>
        <begin position="34"/>
        <end position="226"/>
    </location>
</feature>
<feature type="signal peptide" evidence="1">
    <location>
        <begin position="1"/>
        <end position="33"/>
    </location>
</feature>
<evidence type="ECO:0000313" key="2">
    <source>
        <dbReference type="EMBL" id="RUL75412.1"/>
    </source>
</evidence>
<keyword evidence="1" id="KW-0732">Signal</keyword>
<proteinExistence type="predicted"/>
<organism evidence="2 3">
    <name type="scientific">Dyella choica</name>
    <dbReference type="NCBI Taxonomy" id="1927959"/>
    <lineage>
        <taxon>Bacteria</taxon>
        <taxon>Pseudomonadati</taxon>
        <taxon>Pseudomonadota</taxon>
        <taxon>Gammaproteobacteria</taxon>
        <taxon>Lysobacterales</taxon>
        <taxon>Rhodanobacteraceae</taxon>
        <taxon>Dyella</taxon>
    </lineage>
</organism>
<dbReference type="EMBL" id="RYYV01000007">
    <property type="protein sequence ID" value="RUL75412.1"/>
    <property type="molecule type" value="Genomic_DNA"/>
</dbReference>
<evidence type="ECO:0000256" key="1">
    <source>
        <dbReference type="SAM" id="SignalP"/>
    </source>
</evidence>